<dbReference type="HOGENOM" id="CLU_000995_7_2_1"/>
<dbReference type="OMA" id="THTVDWQ"/>
<protein>
    <recommendedName>
        <fullName evidence="5">MCM C-terminal AAA(+) ATPase domain-containing protein</fullName>
    </recommendedName>
</protein>
<name>I3EHB5_NEMP3</name>
<dbReference type="SUPFAM" id="SSF52540">
    <property type="entry name" value="P-loop containing nucleoside triphosphate hydrolases"/>
    <property type="match status" value="1"/>
</dbReference>
<dbReference type="PRINTS" id="PR01657">
    <property type="entry name" value="MCMFAMILY"/>
</dbReference>
<dbReference type="PANTHER" id="PTHR11630:SF47">
    <property type="entry name" value="DNA HELICASE MCM8"/>
    <property type="match status" value="1"/>
</dbReference>
<feature type="domain" description="MCM C-terminal AAA(+) ATPase" evidence="5">
    <location>
        <begin position="271"/>
        <end position="469"/>
    </location>
</feature>
<dbReference type="InParanoid" id="I3EHB5"/>
<evidence type="ECO:0000313" key="7">
    <source>
        <dbReference type="Proteomes" id="UP000002872"/>
    </source>
</evidence>
<reference evidence="6" key="1">
    <citation type="submission" date="2011-01" db="EMBL/GenBank/DDBJ databases">
        <title>The Genome Sequence of Nematocida parisii strain ERTm3.</title>
        <authorList>
            <consortium name="The Broad Institute Genome Sequencing Platform"/>
            <consortium name="The Broad Institute Genome Sequencing Center for Infectious Disease"/>
            <person name="Cuomo C."/>
            <person name="Troemel E."/>
            <person name="Young S.K."/>
            <person name="Zeng Q."/>
            <person name="Gargeya S."/>
            <person name="Fitzgerald M."/>
            <person name="Haas B."/>
            <person name="Abouelleil A."/>
            <person name="Alvarado L."/>
            <person name="Arachchi H.M."/>
            <person name="Berlin A."/>
            <person name="Chapman S.B."/>
            <person name="Gearin G."/>
            <person name="Goldberg J."/>
            <person name="Griggs A."/>
            <person name="Gujja S."/>
            <person name="Hansen M."/>
            <person name="Heiman D."/>
            <person name="Howarth C."/>
            <person name="Larimer J."/>
            <person name="Lui A."/>
            <person name="MacDonald P.J.P."/>
            <person name="McCowen C."/>
            <person name="Montmayeur A."/>
            <person name="Murphy C."/>
            <person name="Neiman D."/>
            <person name="Pearson M."/>
            <person name="Priest M."/>
            <person name="Roberts A."/>
            <person name="Saif S."/>
            <person name="Shea T."/>
            <person name="Sisk P."/>
            <person name="Stolte C."/>
            <person name="Sykes S."/>
            <person name="Wortman J."/>
            <person name="Nusbaum C."/>
            <person name="Birren B."/>
        </authorList>
    </citation>
    <scope>NUCLEOTIDE SEQUENCE</scope>
    <source>
        <strain evidence="6">ERTm3</strain>
    </source>
</reference>
<organism evidence="6 7">
    <name type="scientific">Nematocida parisii (strain ERTm3)</name>
    <name type="common">Nematode killer fungus</name>
    <dbReference type="NCBI Taxonomy" id="935791"/>
    <lineage>
        <taxon>Eukaryota</taxon>
        <taxon>Fungi</taxon>
        <taxon>Fungi incertae sedis</taxon>
        <taxon>Microsporidia</taxon>
        <taxon>Nematocida</taxon>
    </lineage>
</organism>
<dbReference type="GO" id="GO:0017116">
    <property type="term" value="F:single-stranded DNA helicase activity"/>
    <property type="evidence" value="ECO:0007669"/>
    <property type="project" value="TreeGrafter"/>
</dbReference>
<dbReference type="GO" id="GO:0005524">
    <property type="term" value="F:ATP binding"/>
    <property type="evidence" value="ECO:0007669"/>
    <property type="project" value="UniProtKB-KW"/>
</dbReference>
<dbReference type="PROSITE" id="PS50051">
    <property type="entry name" value="MCM_2"/>
    <property type="match status" value="1"/>
</dbReference>
<dbReference type="InterPro" id="IPR031327">
    <property type="entry name" value="MCM"/>
</dbReference>
<evidence type="ECO:0000259" key="5">
    <source>
        <dbReference type="PROSITE" id="PS50051"/>
    </source>
</evidence>
<dbReference type="InterPro" id="IPR012340">
    <property type="entry name" value="NA-bd_OB-fold"/>
</dbReference>
<evidence type="ECO:0000313" key="6">
    <source>
        <dbReference type="EMBL" id="EIJ88612.1"/>
    </source>
</evidence>
<dbReference type="OrthoDB" id="7462577at2759"/>
<dbReference type="InterPro" id="IPR001208">
    <property type="entry name" value="MCM_dom"/>
</dbReference>
<dbReference type="InterPro" id="IPR033762">
    <property type="entry name" value="MCM_OB"/>
</dbReference>
<dbReference type="PANTHER" id="PTHR11630">
    <property type="entry name" value="DNA REPLICATION LICENSING FACTOR MCM FAMILY MEMBER"/>
    <property type="match status" value="1"/>
</dbReference>
<dbReference type="GO" id="GO:0031261">
    <property type="term" value="C:DNA replication preinitiation complex"/>
    <property type="evidence" value="ECO:0007669"/>
    <property type="project" value="UniProtKB-ARBA"/>
</dbReference>
<dbReference type="AlphaFoldDB" id="I3EHB5"/>
<dbReference type="STRING" id="935791.I3EHB5"/>
<gene>
    <name evidence="6" type="ORF">NEQG_01302</name>
</gene>
<dbReference type="GO" id="GO:0043596">
    <property type="term" value="C:nuclear replication fork"/>
    <property type="evidence" value="ECO:0007669"/>
    <property type="project" value="UniProtKB-ARBA"/>
</dbReference>
<dbReference type="Gene3D" id="2.20.28.10">
    <property type="match status" value="1"/>
</dbReference>
<dbReference type="VEuPathDB" id="MicrosporidiaDB:NEQG_01302"/>
<proteinExistence type="inferred from homology"/>
<dbReference type="SMART" id="SM00350">
    <property type="entry name" value="MCM"/>
    <property type="match status" value="1"/>
</dbReference>
<dbReference type="Pfam" id="PF00493">
    <property type="entry name" value="MCM"/>
    <property type="match status" value="1"/>
</dbReference>
<dbReference type="EMBL" id="GL870878">
    <property type="protein sequence ID" value="EIJ88612.1"/>
    <property type="molecule type" value="Genomic_DNA"/>
</dbReference>
<dbReference type="Pfam" id="PF17207">
    <property type="entry name" value="MCM_OB"/>
    <property type="match status" value="1"/>
</dbReference>
<keyword evidence="3 4" id="KW-0238">DNA-binding</keyword>
<evidence type="ECO:0000256" key="4">
    <source>
        <dbReference type="RuleBase" id="RU004070"/>
    </source>
</evidence>
<dbReference type="GO" id="GO:0006279">
    <property type="term" value="P:premeiotic DNA replication"/>
    <property type="evidence" value="ECO:0007669"/>
    <property type="project" value="UniProtKB-ARBA"/>
</dbReference>
<dbReference type="Proteomes" id="UP000002872">
    <property type="component" value="Unassembled WGS sequence"/>
</dbReference>
<dbReference type="InterPro" id="IPR027417">
    <property type="entry name" value="P-loop_NTPase"/>
</dbReference>
<keyword evidence="7" id="KW-1185">Reference proteome</keyword>
<keyword evidence="1 4" id="KW-0547">Nucleotide-binding</keyword>
<dbReference type="Pfam" id="PF17855">
    <property type="entry name" value="MCM_lid"/>
    <property type="match status" value="1"/>
</dbReference>
<dbReference type="Gene3D" id="2.40.50.140">
    <property type="entry name" value="Nucleic acid-binding proteins"/>
    <property type="match status" value="1"/>
</dbReference>
<evidence type="ECO:0000256" key="1">
    <source>
        <dbReference type="ARBA" id="ARBA00022741"/>
    </source>
</evidence>
<dbReference type="SUPFAM" id="SSF50249">
    <property type="entry name" value="Nucleic acid-binding proteins"/>
    <property type="match status" value="1"/>
</dbReference>
<accession>I3EHB5</accession>
<keyword evidence="2 4" id="KW-0067">ATP-binding</keyword>
<dbReference type="InterPro" id="IPR041562">
    <property type="entry name" value="MCM_lid"/>
</dbReference>
<sequence length="645" mass="71904">MNSTRLYFCEKEEDPSLLNRFYQDMQERITNNTLTLKEIENTLEIDTFYLEQKLGEVTVYGINHLRAALSKIIEEETGVAQKVYVKIVPFSAPVPFSTLRHDAVGKLFSIAGVVSRIESAKPIPTLIMFMCGKCKEEVEVTPKMGVYTKPSRCTLPCKSTNFILIKDSHKNKFRDAQRIKVQELFLTEIERRKAGSINCIVHRDLVNTLLPGDAVHILGTGIAEESGEDGYTVGIKANNISFLKQKDVHNQFVFLPDDLERIKNLSSQESIIDVLGESLFSEIVGNKVLKKGLLLSLVGGSHKKHKRKEIHLVVMGDPGMGKSKIIRRASEILPRSNYVCGTTTTAGGLGLSMQSSGGGEYVLSAGALVLSDLGHCFIDELDKLESPQTLFEAMESQEITIAKAGMVCAMPTRTAVIAAANPLFGRYRRDKSLQENINLSGEFLSRFDLIFVMIDELNTKEHCSIARRILGTGHALESSDCTLSIDLAQKYIQYAREQVHPVLSSGAKERIVEFFKTIRTQKVYNNRILAQPITPRVIDSLIRISESVAKLHLREISTRSDVDQAIEIITMENIPVTEKKKKDPPHTAFINAIQQTGLKEISESDLVRLGHSIGLDASTVDKLIYRLNSQGIIIKKASNIFRVKI</sequence>
<dbReference type="GO" id="GO:0005656">
    <property type="term" value="C:nuclear pre-replicative complex"/>
    <property type="evidence" value="ECO:0007669"/>
    <property type="project" value="UniProtKB-ARBA"/>
</dbReference>
<evidence type="ECO:0000256" key="2">
    <source>
        <dbReference type="ARBA" id="ARBA00022840"/>
    </source>
</evidence>
<dbReference type="GO" id="GO:0042555">
    <property type="term" value="C:MCM complex"/>
    <property type="evidence" value="ECO:0007669"/>
    <property type="project" value="UniProtKB-ARBA"/>
</dbReference>
<dbReference type="Gene3D" id="3.40.50.300">
    <property type="entry name" value="P-loop containing nucleotide triphosphate hydrolases"/>
    <property type="match status" value="1"/>
</dbReference>
<comment type="similarity">
    <text evidence="4">Belongs to the MCM family.</text>
</comment>
<dbReference type="GO" id="GO:0003697">
    <property type="term" value="F:single-stranded DNA binding"/>
    <property type="evidence" value="ECO:0007669"/>
    <property type="project" value="TreeGrafter"/>
</dbReference>
<evidence type="ECO:0000256" key="3">
    <source>
        <dbReference type="ARBA" id="ARBA00023125"/>
    </source>
</evidence>